<dbReference type="SUPFAM" id="SSF55874">
    <property type="entry name" value="ATPase domain of HSP90 chaperone/DNA topoisomerase II/histidine kinase"/>
    <property type="match status" value="1"/>
</dbReference>
<gene>
    <name evidence="1" type="ORF">ABEG17_06655</name>
</gene>
<dbReference type="Gene3D" id="3.30.565.10">
    <property type="entry name" value="Histidine kinase-like ATPase, C-terminal domain"/>
    <property type="match status" value="1"/>
</dbReference>
<keyword evidence="1" id="KW-0547">Nucleotide-binding</keyword>
<reference evidence="1" key="1">
    <citation type="submission" date="2024-05" db="EMBL/GenBank/DDBJ databases">
        <authorList>
            <person name="Kim S."/>
            <person name="Heo J."/>
            <person name="Choi H."/>
            <person name="Choi Y."/>
            <person name="Kwon S.-W."/>
            <person name="Kim Y."/>
        </authorList>
    </citation>
    <scope>NUCLEOTIDE SEQUENCE</scope>
    <source>
        <strain evidence="1">KACC 23699</strain>
    </source>
</reference>
<dbReference type="Pfam" id="PF13589">
    <property type="entry name" value="HATPase_c_3"/>
    <property type="match status" value="1"/>
</dbReference>
<organism evidence="1">
    <name type="scientific">Pedococcus sp. KACC 23699</name>
    <dbReference type="NCBI Taxonomy" id="3149228"/>
    <lineage>
        <taxon>Bacteria</taxon>
        <taxon>Bacillati</taxon>
        <taxon>Actinomycetota</taxon>
        <taxon>Actinomycetes</taxon>
        <taxon>Micrococcales</taxon>
        <taxon>Intrasporangiaceae</taxon>
        <taxon>Pedococcus</taxon>
    </lineage>
</organism>
<dbReference type="EMBL" id="CP157483">
    <property type="protein sequence ID" value="XBO45012.1"/>
    <property type="molecule type" value="Genomic_DNA"/>
</dbReference>
<keyword evidence="1" id="KW-0067">ATP-binding</keyword>
<accession>A0AAU7JXM0</accession>
<name>A0AAU7JXM0_9MICO</name>
<protein>
    <submittedName>
        <fullName evidence="1">ATP-binding protein</fullName>
    </submittedName>
</protein>
<evidence type="ECO:0000313" key="1">
    <source>
        <dbReference type="EMBL" id="XBO45012.1"/>
    </source>
</evidence>
<dbReference type="RefSeq" id="WP_406832496.1">
    <property type="nucleotide sequence ID" value="NZ_CP157483.1"/>
</dbReference>
<sequence length="642" mass="70816">MTQVAVAVGRDHIVKLIRPTRPFAALVELVSNALDADASTVTITLEKTLLGGVHRVRVADDGEGISFVALRTLFGQLGGSWKTTGNRQTESGRQLLGREGQGRFRAYALGHEVTWTSVADDPTGRVKFAVAGSSASPETFEVSEAEASDEATGCVVECIAGDASMGSLLAEDVRERLANKYAGYLFKHRGVTLTFEGEPIDLDDDGAVEQRVRRRIEIDGEAHPVDVEIVEWSTQVPRSMVLFGADPDAPLVELGPGIHAPGFNFSVAVSTPAFDEDDATLADMGHARFQPIIDGVRSDLRAYFQQRQDKKTRELVDKWKAANVYPYAEEPSDEIDAASRELFNVVAVTASTGIANDAASQKLSLRLLKEALETAPGNLRRVLSDVLDLPASDIDDLAAVLDQTSLSSVIATSRTIMDRLSFLRSLDVLLFDAEIKKTVLERSQLHRMLAAEPWVFGEQYALGVDDKGIAEVLKRHLSHLGRDTANLAHVEIEDRKTAIVDLMLTKTVEDSQRQRHLVVELKRPDCTIGYTERQQIEAYAMAVANDERFRDANTGWDFVLIANRVSRDISKLATKRNQPAGLIHDDPDMDLRIWIKHWGAVLEDRRQALHFAKSHLDLDPGKDEALQALRQKYPQFLPDSVA</sequence>
<dbReference type="AlphaFoldDB" id="A0AAU7JXM0"/>
<dbReference type="GO" id="GO:0005524">
    <property type="term" value="F:ATP binding"/>
    <property type="evidence" value="ECO:0007669"/>
    <property type="project" value="UniProtKB-KW"/>
</dbReference>
<proteinExistence type="predicted"/>
<dbReference type="InterPro" id="IPR036890">
    <property type="entry name" value="HATPase_C_sf"/>
</dbReference>